<protein>
    <submittedName>
        <fullName evidence="1">Uncharacterized protein</fullName>
    </submittedName>
</protein>
<dbReference type="EMBL" id="CZCZ02000014">
    <property type="protein sequence ID" value="CAC5344189.1"/>
    <property type="molecule type" value="Genomic_DNA"/>
</dbReference>
<reference evidence="1" key="1">
    <citation type="submission" date="2020-05" db="EMBL/GenBank/DDBJ databases">
        <authorList>
            <consortium name="Genoscope - CEA"/>
            <person name="William W."/>
        </authorList>
    </citation>
    <scope>NUCLEOTIDE SEQUENCE [LARGE SCALE GENOMIC DNA]</scope>
    <source>
        <strain evidence="1">PCC 7821</strain>
    </source>
</reference>
<organism evidence="1 2">
    <name type="scientific">Planktothrix rubescens CCAP 1459/22</name>
    <dbReference type="NCBI Taxonomy" id="329571"/>
    <lineage>
        <taxon>Bacteria</taxon>
        <taxon>Bacillati</taxon>
        <taxon>Cyanobacteriota</taxon>
        <taxon>Cyanophyceae</taxon>
        <taxon>Oscillatoriophycideae</taxon>
        <taxon>Oscillatoriales</taxon>
        <taxon>Microcoleaceae</taxon>
        <taxon>Planktothrix</taxon>
    </lineage>
</organism>
<keyword evidence="2" id="KW-1185">Reference proteome</keyword>
<dbReference type="Proteomes" id="UP000196521">
    <property type="component" value="Chromosome"/>
</dbReference>
<dbReference type="EMBL" id="LR812490">
    <property type="protein sequence ID" value="CAC5344189.1"/>
    <property type="molecule type" value="Genomic_DNA"/>
</dbReference>
<dbReference type="AlphaFoldDB" id="A0A6J7ZPG3"/>
<gene>
    <name evidence="1" type="ORF">PLAN_40604</name>
</gene>
<name>A0A6J7ZPG3_PLARU</name>
<comment type="caution">
    <text evidence="1">The sequence shown here is derived from an EMBL/GenBank/DDBJ whole genome shotgun (WGS) entry which is preliminary data.</text>
</comment>
<sequence length="48" mass="5845">MNFNKNDQYFYLILHILGRLLKVKTLYNQAFKPFTNTLQIKEFLTSYL</sequence>
<proteinExistence type="predicted"/>
<evidence type="ECO:0000313" key="2">
    <source>
        <dbReference type="Proteomes" id="UP000196521"/>
    </source>
</evidence>
<evidence type="ECO:0000313" key="1">
    <source>
        <dbReference type="EMBL" id="CAC5344189.1"/>
    </source>
</evidence>
<accession>A0A6J7ZPG3</accession>